<dbReference type="GO" id="GO:0006120">
    <property type="term" value="P:mitochondrial electron transport, NADH to ubiquinone"/>
    <property type="evidence" value="ECO:0007669"/>
    <property type="project" value="InterPro"/>
</dbReference>
<feature type="transmembrane region" description="Helical" evidence="18">
    <location>
        <begin position="146"/>
        <end position="164"/>
    </location>
</feature>
<dbReference type="GO" id="GO:0008137">
    <property type="term" value="F:NADH dehydrogenase (ubiquinone) activity"/>
    <property type="evidence" value="ECO:0007669"/>
    <property type="project" value="UniProtKB-EC"/>
</dbReference>
<evidence type="ECO:0000313" key="20">
    <source>
        <dbReference type="EMBL" id="AZL93205.1"/>
    </source>
</evidence>
<dbReference type="EMBL" id="MG923493">
    <property type="protein sequence ID" value="AZL93205.1"/>
    <property type="molecule type" value="Genomic_DNA"/>
</dbReference>
<keyword evidence="9 18" id="KW-0999">Mitochondrion inner membrane</keyword>
<feature type="transmembrane region" description="Helical" evidence="18">
    <location>
        <begin position="116"/>
        <end position="134"/>
    </location>
</feature>
<evidence type="ECO:0000256" key="11">
    <source>
        <dbReference type="ARBA" id="ARBA00022982"/>
    </source>
</evidence>
<sequence length="332" mass="40538">MYLNFYCYIIFIPLIFITSMNSLILNSWISMWMNMEINLISFIMLMLFEKSKIFKNSIEYYLIQTFNSYLFLFSSMFLNLNFIFYFMYLAMISKIGMPPFHFWYIKIFKNLNWNNMILLSTIQKIIPLMIISSMMNNYKNMKYMNLLILIMLMFGMIFSIININLINIKMIMAYSSIIQMSWIIIMLLISEKYFFIYFLIYSLINMNLLMIFKNLKILSLNDINKNYFNSFKIFLLMMTIMSLAGLPPYFGFFLKWISIYSMTNYFTNTLILYFIFISLISMFFYSRILIFSLLNFKLLNKMNFKFKSFKMNWWTIYLNWMLTFLLMSYEMI</sequence>
<feature type="transmembrane region" description="Helical" evidence="18">
    <location>
        <begin position="31"/>
        <end position="48"/>
    </location>
</feature>
<evidence type="ECO:0000256" key="16">
    <source>
        <dbReference type="ARBA" id="ARBA00023136"/>
    </source>
</evidence>
<comment type="function">
    <text evidence="1">Core subunit of the mitochondrial membrane respiratory chain NADH dehydrogenase (Complex I) that is believed to belong to the minimal assembly required for catalysis. Complex I functions in the transfer of electrons from NADH to the respiratory chain. The immediate electron acceptor for the enzyme is believed to be ubiquinone.</text>
</comment>
<comment type="catalytic activity">
    <reaction evidence="17 18">
        <text>a ubiquinone + NADH + 5 H(+)(in) = a ubiquinol + NAD(+) + 4 H(+)(out)</text>
        <dbReference type="Rhea" id="RHEA:29091"/>
        <dbReference type="Rhea" id="RHEA-COMP:9565"/>
        <dbReference type="Rhea" id="RHEA-COMP:9566"/>
        <dbReference type="ChEBI" id="CHEBI:15378"/>
        <dbReference type="ChEBI" id="CHEBI:16389"/>
        <dbReference type="ChEBI" id="CHEBI:17976"/>
        <dbReference type="ChEBI" id="CHEBI:57540"/>
        <dbReference type="ChEBI" id="CHEBI:57945"/>
        <dbReference type="EC" id="7.1.1.2"/>
    </reaction>
</comment>
<evidence type="ECO:0000256" key="18">
    <source>
        <dbReference type="RuleBase" id="RU003403"/>
    </source>
</evidence>
<dbReference type="AlphaFoldDB" id="A0A3Q8UA00"/>
<dbReference type="PANTHER" id="PTHR46552:SF1">
    <property type="entry name" value="NADH-UBIQUINONE OXIDOREDUCTASE CHAIN 2"/>
    <property type="match status" value="1"/>
</dbReference>
<proteinExistence type="inferred from homology"/>
<keyword evidence="14 18" id="KW-0830">Ubiquinone</keyword>
<keyword evidence="10 18" id="KW-1278">Translocase</keyword>
<feature type="transmembrane region" description="Helical" evidence="18">
    <location>
        <begin position="5"/>
        <end position="25"/>
    </location>
</feature>
<evidence type="ECO:0000256" key="4">
    <source>
        <dbReference type="ARBA" id="ARBA00012944"/>
    </source>
</evidence>
<gene>
    <name evidence="20" type="primary">nad2</name>
</gene>
<keyword evidence="15 18" id="KW-0496">Mitochondrion</keyword>
<comment type="subcellular location">
    <subcellularLocation>
        <location evidence="2 18">Mitochondrion inner membrane</location>
        <topology evidence="2 18">Multi-pass membrane protein</topology>
    </subcellularLocation>
</comment>
<keyword evidence="13 18" id="KW-0520">NAD</keyword>
<evidence type="ECO:0000256" key="2">
    <source>
        <dbReference type="ARBA" id="ARBA00004448"/>
    </source>
</evidence>
<dbReference type="PANTHER" id="PTHR46552">
    <property type="entry name" value="NADH-UBIQUINONE OXIDOREDUCTASE CHAIN 2"/>
    <property type="match status" value="1"/>
</dbReference>
<name>A0A3Q8UA00_9HYME</name>
<evidence type="ECO:0000256" key="14">
    <source>
        <dbReference type="ARBA" id="ARBA00023075"/>
    </source>
</evidence>
<evidence type="ECO:0000256" key="3">
    <source>
        <dbReference type="ARBA" id="ARBA00007012"/>
    </source>
</evidence>
<keyword evidence="8 18" id="KW-0812">Transmembrane</keyword>
<keyword evidence="6" id="KW-0813">Transport</keyword>
<keyword evidence="7 18" id="KW-0679">Respiratory chain</keyword>
<comment type="function">
    <text evidence="18">Core subunit of the mitochondrial membrane respiratory chain NADH dehydrogenase (Complex I) which catalyzes electron transfer from NADH through the respiratory chain, using ubiquinone as an electron acceptor. Essential for the catalytic activity and assembly of complex I.</text>
</comment>
<evidence type="ECO:0000256" key="10">
    <source>
        <dbReference type="ARBA" id="ARBA00022967"/>
    </source>
</evidence>
<dbReference type="InterPro" id="IPR001750">
    <property type="entry name" value="ND/Mrp_TM"/>
</dbReference>
<comment type="similarity">
    <text evidence="3 18">Belongs to the complex I subunit 2 family.</text>
</comment>
<evidence type="ECO:0000259" key="19">
    <source>
        <dbReference type="Pfam" id="PF00361"/>
    </source>
</evidence>
<dbReference type="GO" id="GO:0005743">
    <property type="term" value="C:mitochondrial inner membrane"/>
    <property type="evidence" value="ECO:0007669"/>
    <property type="project" value="UniProtKB-SubCell"/>
</dbReference>
<evidence type="ECO:0000256" key="7">
    <source>
        <dbReference type="ARBA" id="ARBA00022660"/>
    </source>
</evidence>
<evidence type="ECO:0000256" key="8">
    <source>
        <dbReference type="ARBA" id="ARBA00022692"/>
    </source>
</evidence>
<evidence type="ECO:0000256" key="9">
    <source>
        <dbReference type="ARBA" id="ARBA00022792"/>
    </source>
</evidence>
<dbReference type="Pfam" id="PF00361">
    <property type="entry name" value="Proton_antipo_M"/>
    <property type="match status" value="1"/>
</dbReference>
<feature type="transmembrane region" description="Helical" evidence="18">
    <location>
        <begin position="233"/>
        <end position="250"/>
    </location>
</feature>
<evidence type="ECO:0000256" key="1">
    <source>
        <dbReference type="ARBA" id="ARBA00003257"/>
    </source>
</evidence>
<evidence type="ECO:0000256" key="5">
    <source>
        <dbReference type="ARBA" id="ARBA00021008"/>
    </source>
</evidence>
<evidence type="ECO:0000256" key="12">
    <source>
        <dbReference type="ARBA" id="ARBA00022989"/>
    </source>
</evidence>
<feature type="domain" description="NADH:quinone oxidoreductase/Mrp antiporter transmembrane" evidence="19">
    <location>
        <begin position="78"/>
        <end position="281"/>
    </location>
</feature>
<dbReference type="PRINTS" id="PR01436">
    <property type="entry name" value="NADHDHGNASE2"/>
</dbReference>
<protein>
    <recommendedName>
        <fullName evidence="5 18">NADH-ubiquinone oxidoreductase chain 2</fullName>
        <ecNumber evidence="4 18">7.1.1.2</ecNumber>
    </recommendedName>
</protein>
<keyword evidence="16 18" id="KW-0472">Membrane</keyword>
<dbReference type="InterPro" id="IPR003917">
    <property type="entry name" value="NADH_UbQ_OxRdtase_chain2"/>
</dbReference>
<evidence type="ECO:0000256" key="17">
    <source>
        <dbReference type="ARBA" id="ARBA00049551"/>
    </source>
</evidence>
<reference evidence="20" key="1">
    <citation type="journal article" date="2018" name="Mol. Phylogenet. Evol.">
        <title>Mitochondrial phylogenomics of the Hymenoptera.</title>
        <authorList>
            <person name="Tang P."/>
            <person name="Zhu J.C."/>
            <person name="Zheng B.Y."/>
            <person name="Wei S.J."/>
            <person name="Sharkey M."/>
            <person name="Chen X.X."/>
            <person name="Vogler A.P."/>
        </authorList>
    </citation>
    <scope>NUCLEOTIDE SEQUENCE</scope>
</reference>
<dbReference type="EC" id="7.1.1.2" evidence="4 18"/>
<evidence type="ECO:0000256" key="13">
    <source>
        <dbReference type="ARBA" id="ARBA00023027"/>
    </source>
</evidence>
<geneLocation type="mitochondrion" evidence="20"/>
<organism evidence="20">
    <name type="scientific">Eupelmus sp. ZJUH_2016012</name>
    <dbReference type="NCBI Taxonomy" id="2491156"/>
    <lineage>
        <taxon>Eukaryota</taxon>
        <taxon>Metazoa</taxon>
        <taxon>Ecdysozoa</taxon>
        <taxon>Arthropoda</taxon>
        <taxon>Hexapoda</taxon>
        <taxon>Insecta</taxon>
        <taxon>Pterygota</taxon>
        <taxon>Neoptera</taxon>
        <taxon>Endopterygota</taxon>
        <taxon>Hymenoptera</taxon>
        <taxon>Apocrita</taxon>
        <taxon>Proctotrupomorpha</taxon>
        <taxon>Chalcidoidea</taxon>
        <taxon>Eupelmidae</taxon>
        <taxon>Eupelminae</taxon>
        <taxon>Eupelmus</taxon>
    </lineage>
</organism>
<keyword evidence="12 18" id="KW-1133">Transmembrane helix</keyword>
<feature type="transmembrane region" description="Helical" evidence="18">
    <location>
        <begin position="270"/>
        <end position="290"/>
    </location>
</feature>
<accession>A0A3Q8UA00</accession>
<dbReference type="InterPro" id="IPR050175">
    <property type="entry name" value="Complex_I_Subunit_2"/>
</dbReference>
<feature type="transmembrane region" description="Helical" evidence="18">
    <location>
        <begin position="311"/>
        <end position="329"/>
    </location>
</feature>
<evidence type="ECO:0000256" key="6">
    <source>
        <dbReference type="ARBA" id="ARBA00022448"/>
    </source>
</evidence>
<evidence type="ECO:0000256" key="15">
    <source>
        <dbReference type="ARBA" id="ARBA00023128"/>
    </source>
</evidence>
<keyword evidence="11 18" id="KW-0249">Electron transport</keyword>